<feature type="domain" description="Glutamine amidotransferase type-2" evidence="2">
    <location>
        <begin position="2"/>
        <end position="282"/>
    </location>
</feature>
<comment type="caution">
    <text evidence="3">The sequence shown here is derived from an EMBL/GenBank/DDBJ whole genome shotgun (WGS) entry which is preliminary data.</text>
</comment>
<reference evidence="3 4" key="1">
    <citation type="submission" date="2015-11" db="EMBL/GenBank/DDBJ databases">
        <title>Genomic analysis of 38 Legionella species identifies large and diverse effector repertoires.</title>
        <authorList>
            <person name="Burstein D."/>
            <person name="Amaro F."/>
            <person name="Zusman T."/>
            <person name="Lifshitz Z."/>
            <person name="Cohen O."/>
            <person name="Gilbert J.A."/>
            <person name="Pupko T."/>
            <person name="Shuman H.A."/>
            <person name="Segal G."/>
        </authorList>
    </citation>
    <scope>NUCLEOTIDE SEQUENCE [LARGE SCALE GENOMIC DNA]</scope>
    <source>
        <strain evidence="3 4">Mt.St.Helens-4</strain>
    </source>
</reference>
<protein>
    <submittedName>
        <fullName evidence="3">Glutamine amidotransferase</fullName>
    </submittedName>
</protein>
<dbReference type="GO" id="GO:0016740">
    <property type="term" value="F:transferase activity"/>
    <property type="evidence" value="ECO:0007669"/>
    <property type="project" value="UniProtKB-KW"/>
</dbReference>
<evidence type="ECO:0000313" key="4">
    <source>
        <dbReference type="Proteomes" id="UP000054621"/>
    </source>
</evidence>
<dbReference type="Proteomes" id="UP000054621">
    <property type="component" value="Unassembled WGS sequence"/>
</dbReference>
<dbReference type="PATRIC" id="fig|28087.4.peg.1721"/>
<dbReference type="STRING" id="28087.Lsai_1606"/>
<evidence type="ECO:0000313" key="3">
    <source>
        <dbReference type="EMBL" id="KTD58084.1"/>
    </source>
</evidence>
<evidence type="ECO:0000256" key="1">
    <source>
        <dbReference type="ARBA" id="ARBA00022962"/>
    </source>
</evidence>
<keyword evidence="3" id="KW-0808">Transferase</keyword>
<dbReference type="InterPro" id="IPR052373">
    <property type="entry name" value="Gamma-glu_amide_hydrolase"/>
</dbReference>
<keyword evidence="1 3" id="KW-0315">Glutamine amidotransferase</keyword>
<accession>A0A0W0YMT5</accession>
<dbReference type="Pfam" id="PF13230">
    <property type="entry name" value="GATase_4"/>
    <property type="match status" value="1"/>
</dbReference>
<dbReference type="eggNOG" id="COG0121">
    <property type="taxonomic scope" value="Bacteria"/>
</dbReference>
<dbReference type="SUPFAM" id="SSF56235">
    <property type="entry name" value="N-terminal nucleophile aminohydrolases (Ntn hydrolases)"/>
    <property type="match status" value="1"/>
</dbReference>
<dbReference type="InterPro" id="IPR017932">
    <property type="entry name" value="GATase_2_dom"/>
</dbReference>
<dbReference type="CDD" id="cd01908">
    <property type="entry name" value="YafJ"/>
    <property type="match status" value="1"/>
</dbReference>
<name>A0A0W0YMT5_9GAMM</name>
<dbReference type="PANTHER" id="PTHR43187:SF1">
    <property type="entry name" value="GLUTAMINE AMIDOTRANSFERASE DUG3-RELATED"/>
    <property type="match status" value="1"/>
</dbReference>
<dbReference type="EMBL" id="LNYV01000015">
    <property type="protein sequence ID" value="KTD58084.1"/>
    <property type="molecule type" value="Genomic_DNA"/>
</dbReference>
<sequence>MCRLVAYMGHKVLLEDVLVKPSNSLIMQSLHAKESHVRTNGDGFGLGWYVPHLGKAPGLFTSIYPAWNDRNLLHLCCKIESPCFFAHVRAASAGGVTTYNCHPFTHGEWMFMHNGTIHDFILLKRHLRHLLDDDIYHWIQGETDSEHLFALFLQLAKNRDLSQIKEVAAVFMETLKIVNDLSKQYSSNAEPSYFNVCLTNGTSMLVSRYCNSKRHKPESLHYLTESSLIRHAQRPGLKKIKNSPMILVASERLSAFNSEWFDVPVNHCMLVENQEINFLVVS</sequence>
<evidence type="ECO:0000259" key="2">
    <source>
        <dbReference type="PROSITE" id="PS51278"/>
    </source>
</evidence>
<dbReference type="Gene3D" id="3.60.20.10">
    <property type="entry name" value="Glutamine Phosphoribosylpyrophosphate, subunit 1, domain 1"/>
    <property type="match status" value="1"/>
</dbReference>
<dbReference type="PANTHER" id="PTHR43187">
    <property type="entry name" value="GLUTAMINE AMIDOTRANSFERASE DUG3-RELATED"/>
    <property type="match status" value="1"/>
</dbReference>
<dbReference type="OrthoDB" id="9804310at2"/>
<dbReference type="RefSeq" id="WP_027272151.1">
    <property type="nucleotide sequence ID" value="NZ_CAAAJE010000032.1"/>
</dbReference>
<dbReference type="AlphaFoldDB" id="A0A0W0YMT5"/>
<dbReference type="InterPro" id="IPR026869">
    <property type="entry name" value="EgtC-like"/>
</dbReference>
<organism evidence="3 4">
    <name type="scientific">Legionella sainthelensi</name>
    <dbReference type="NCBI Taxonomy" id="28087"/>
    <lineage>
        <taxon>Bacteria</taxon>
        <taxon>Pseudomonadati</taxon>
        <taxon>Pseudomonadota</taxon>
        <taxon>Gammaproteobacteria</taxon>
        <taxon>Legionellales</taxon>
        <taxon>Legionellaceae</taxon>
        <taxon>Legionella</taxon>
    </lineage>
</organism>
<gene>
    <name evidence="3" type="ORF">Lsai_1606</name>
</gene>
<dbReference type="InterPro" id="IPR029055">
    <property type="entry name" value="Ntn_hydrolases_N"/>
</dbReference>
<proteinExistence type="predicted"/>
<dbReference type="PROSITE" id="PS51278">
    <property type="entry name" value="GATASE_TYPE_2"/>
    <property type="match status" value="1"/>
</dbReference>